<evidence type="ECO:0000313" key="1">
    <source>
        <dbReference type="EMBL" id="OWM88587.1"/>
    </source>
</evidence>
<reference evidence="2" key="1">
    <citation type="journal article" date="2017" name="Plant J.">
        <title>The pomegranate (Punica granatum L.) genome and the genomics of punicalagin biosynthesis.</title>
        <authorList>
            <person name="Qin G."/>
            <person name="Xu C."/>
            <person name="Ming R."/>
            <person name="Tang H."/>
            <person name="Guyot R."/>
            <person name="Kramer E.M."/>
            <person name="Hu Y."/>
            <person name="Yi X."/>
            <person name="Qi Y."/>
            <person name="Xu X."/>
            <person name="Gao Z."/>
            <person name="Pan H."/>
            <person name="Jian J."/>
            <person name="Tian Y."/>
            <person name="Yue Z."/>
            <person name="Xu Y."/>
        </authorList>
    </citation>
    <scope>NUCLEOTIDE SEQUENCE [LARGE SCALE GENOMIC DNA]</scope>
    <source>
        <strain evidence="2">cv. Dabenzi</strain>
    </source>
</reference>
<organism evidence="1 2">
    <name type="scientific">Punica granatum</name>
    <name type="common">Pomegranate</name>
    <dbReference type="NCBI Taxonomy" id="22663"/>
    <lineage>
        <taxon>Eukaryota</taxon>
        <taxon>Viridiplantae</taxon>
        <taxon>Streptophyta</taxon>
        <taxon>Embryophyta</taxon>
        <taxon>Tracheophyta</taxon>
        <taxon>Spermatophyta</taxon>
        <taxon>Magnoliopsida</taxon>
        <taxon>eudicotyledons</taxon>
        <taxon>Gunneridae</taxon>
        <taxon>Pentapetalae</taxon>
        <taxon>rosids</taxon>
        <taxon>malvids</taxon>
        <taxon>Myrtales</taxon>
        <taxon>Lythraceae</taxon>
        <taxon>Punica</taxon>
    </lineage>
</organism>
<accession>A0A218XU72</accession>
<gene>
    <name evidence="1" type="ORF">CDL15_Pgr002354</name>
</gene>
<dbReference type="Proteomes" id="UP000197138">
    <property type="component" value="Unassembled WGS sequence"/>
</dbReference>
<dbReference type="EMBL" id="MTKT01000790">
    <property type="protein sequence ID" value="OWM88587.1"/>
    <property type="molecule type" value="Genomic_DNA"/>
</dbReference>
<dbReference type="AlphaFoldDB" id="A0A218XU72"/>
<name>A0A218XU72_PUNGR</name>
<proteinExistence type="predicted"/>
<evidence type="ECO:0000313" key="2">
    <source>
        <dbReference type="Proteomes" id="UP000197138"/>
    </source>
</evidence>
<protein>
    <submittedName>
        <fullName evidence="1">Uncharacterized protein</fullName>
    </submittedName>
</protein>
<sequence>MESTNDIRCGAQGSLRQIIYRTTSETLPQEPLDHSPYAVRSPNQLTFPEVWQQPLWKSRPFGQNRKYSYLNCLEELTPAEAIPGFLAEAPSVLSLTHPFCGGYQRLSRNEGSFTS</sequence>
<comment type="caution">
    <text evidence="1">The sequence shown here is derived from an EMBL/GenBank/DDBJ whole genome shotgun (WGS) entry which is preliminary data.</text>
</comment>